<dbReference type="InterPro" id="IPR036390">
    <property type="entry name" value="WH_DNA-bd_sf"/>
</dbReference>
<reference evidence="6 7" key="1">
    <citation type="journal article" date="2014" name="Int. J. Syst. Evol. Microbiol.">
        <title>Complete genome sequence of Corynebacterium casei LMG S-19264T (=DSM 44701T), isolated from a smear-ripened cheese.</title>
        <authorList>
            <consortium name="US DOE Joint Genome Institute (JGI-PGF)"/>
            <person name="Walter F."/>
            <person name="Albersmeier A."/>
            <person name="Kalinowski J."/>
            <person name="Ruckert C."/>
        </authorList>
    </citation>
    <scope>NUCLEOTIDE SEQUENCE [LARGE SCALE GENOMIC DNA]</scope>
    <source>
        <strain evidence="6 7">CGMCC 4.7215</strain>
    </source>
</reference>
<dbReference type="PANTHER" id="PTHR30154">
    <property type="entry name" value="LEUCINE-RESPONSIVE REGULATORY PROTEIN"/>
    <property type="match status" value="1"/>
</dbReference>
<gene>
    <name evidence="6" type="ORF">ACFQJ7_12220</name>
</gene>
<sequence length="248" mass="27283">MAHHLDDIDKHILYTLMTDARSPSAPAIAEEMNVSPATIRNRIAQLEEQGIIRGYTAQIDFEQANGRLTNLYICTVPVDERETLAHETRAIPGVVNVRELMTGRRNLHVLAVGNDTDDLRRISGTVSKLGIDIEDEHLVQNESDSPYAPFGPDDQQVTRDATNFISLTGNANVIEITVRNEAPVNGRTIEELARVDVLPSEALVIAIERDDQVLTPHGETTIETDDIVTVLSRGGEVDRVLEAFAGKS</sequence>
<dbReference type="InterPro" id="IPR006037">
    <property type="entry name" value="RCK_C"/>
</dbReference>
<evidence type="ECO:0000256" key="1">
    <source>
        <dbReference type="ARBA" id="ARBA00023015"/>
    </source>
</evidence>
<accession>A0ABD5X6H1</accession>
<dbReference type="PANTHER" id="PTHR30154:SF34">
    <property type="entry name" value="TRANSCRIPTIONAL REGULATOR AZLB"/>
    <property type="match status" value="1"/>
</dbReference>
<dbReference type="InterPro" id="IPR019888">
    <property type="entry name" value="Tscrpt_reg_AsnC-like"/>
</dbReference>
<dbReference type="EMBL" id="JBHSZQ010000047">
    <property type="protein sequence ID" value="MFC7126780.1"/>
    <property type="molecule type" value="Genomic_DNA"/>
</dbReference>
<dbReference type="InterPro" id="IPR000485">
    <property type="entry name" value="AsnC-type_HTH_dom"/>
</dbReference>
<evidence type="ECO:0000256" key="3">
    <source>
        <dbReference type="ARBA" id="ARBA00023163"/>
    </source>
</evidence>
<dbReference type="Pfam" id="PF02080">
    <property type="entry name" value="TrkA_C"/>
    <property type="match status" value="1"/>
</dbReference>
<keyword evidence="2" id="KW-0238">DNA-binding</keyword>
<dbReference type="InterPro" id="IPR036388">
    <property type="entry name" value="WH-like_DNA-bd_sf"/>
</dbReference>
<dbReference type="CDD" id="cd00090">
    <property type="entry name" value="HTH_ARSR"/>
    <property type="match status" value="1"/>
</dbReference>
<evidence type="ECO:0000313" key="7">
    <source>
        <dbReference type="Proteomes" id="UP001596414"/>
    </source>
</evidence>
<evidence type="ECO:0000259" key="5">
    <source>
        <dbReference type="PROSITE" id="PS51202"/>
    </source>
</evidence>
<feature type="domain" description="HTH asnC-type" evidence="4">
    <location>
        <begin position="5"/>
        <end position="68"/>
    </location>
</feature>
<dbReference type="PROSITE" id="PS50956">
    <property type="entry name" value="HTH_ASNC_2"/>
    <property type="match status" value="1"/>
</dbReference>
<dbReference type="SMART" id="SM00344">
    <property type="entry name" value="HTH_ASNC"/>
    <property type="match status" value="1"/>
</dbReference>
<organism evidence="6 7">
    <name type="scientific">Halovenus rubra</name>
    <dbReference type="NCBI Taxonomy" id="869890"/>
    <lineage>
        <taxon>Archaea</taxon>
        <taxon>Methanobacteriati</taxon>
        <taxon>Methanobacteriota</taxon>
        <taxon>Stenosarchaea group</taxon>
        <taxon>Halobacteria</taxon>
        <taxon>Halobacteriales</taxon>
        <taxon>Haloarculaceae</taxon>
        <taxon>Halovenus</taxon>
    </lineage>
</organism>
<dbReference type="Pfam" id="PF13412">
    <property type="entry name" value="HTH_24"/>
    <property type="match status" value="1"/>
</dbReference>
<dbReference type="InterPro" id="IPR036721">
    <property type="entry name" value="RCK_C_sf"/>
</dbReference>
<dbReference type="InterPro" id="IPR011991">
    <property type="entry name" value="ArsR-like_HTH"/>
</dbReference>
<dbReference type="GO" id="GO:0003677">
    <property type="term" value="F:DNA binding"/>
    <property type="evidence" value="ECO:0007669"/>
    <property type="project" value="UniProtKB-KW"/>
</dbReference>
<dbReference type="PROSITE" id="PS51202">
    <property type="entry name" value="RCK_C"/>
    <property type="match status" value="1"/>
</dbReference>
<comment type="caution">
    <text evidence="6">The sequence shown here is derived from an EMBL/GenBank/DDBJ whole genome shotgun (WGS) entry which is preliminary data.</text>
</comment>
<dbReference type="PROSITE" id="PS00519">
    <property type="entry name" value="HTH_ASNC_1"/>
    <property type="match status" value="1"/>
</dbReference>
<dbReference type="SUPFAM" id="SSF116726">
    <property type="entry name" value="TrkA C-terminal domain-like"/>
    <property type="match status" value="1"/>
</dbReference>
<feature type="domain" description="RCK C-terminal" evidence="5">
    <location>
        <begin position="159"/>
        <end position="246"/>
    </location>
</feature>
<proteinExistence type="predicted"/>
<keyword evidence="1" id="KW-0805">Transcription regulation</keyword>
<dbReference type="AlphaFoldDB" id="A0ABD5X6H1"/>
<name>A0ABD5X6H1_9EURY</name>
<evidence type="ECO:0000313" key="6">
    <source>
        <dbReference type="EMBL" id="MFC7126780.1"/>
    </source>
</evidence>
<dbReference type="SUPFAM" id="SSF46785">
    <property type="entry name" value="Winged helix' DNA-binding domain"/>
    <property type="match status" value="1"/>
</dbReference>
<dbReference type="Proteomes" id="UP001596414">
    <property type="component" value="Unassembled WGS sequence"/>
</dbReference>
<evidence type="ECO:0000259" key="4">
    <source>
        <dbReference type="PROSITE" id="PS50956"/>
    </source>
</evidence>
<protein>
    <submittedName>
        <fullName evidence="6">TrkA C-terminal domain-containing protein</fullName>
    </submittedName>
</protein>
<dbReference type="RefSeq" id="WP_267637392.1">
    <property type="nucleotide sequence ID" value="NZ_JAODIY010000009.1"/>
</dbReference>
<dbReference type="Gene3D" id="3.30.70.1450">
    <property type="entry name" value="Regulator of K+ conductance, C-terminal domain"/>
    <property type="match status" value="1"/>
</dbReference>
<evidence type="ECO:0000256" key="2">
    <source>
        <dbReference type="ARBA" id="ARBA00023125"/>
    </source>
</evidence>
<dbReference type="PRINTS" id="PR00033">
    <property type="entry name" value="HTHASNC"/>
</dbReference>
<dbReference type="Gene3D" id="1.10.10.10">
    <property type="entry name" value="Winged helix-like DNA-binding domain superfamily/Winged helix DNA-binding domain"/>
    <property type="match status" value="1"/>
</dbReference>
<keyword evidence="3" id="KW-0804">Transcription</keyword>
<dbReference type="InterPro" id="IPR019885">
    <property type="entry name" value="Tscrpt_reg_HTH_AsnC-type_CS"/>
</dbReference>